<evidence type="ECO:0000313" key="3">
    <source>
        <dbReference type="Proteomes" id="UP000275772"/>
    </source>
</evidence>
<evidence type="ECO:0000256" key="1">
    <source>
        <dbReference type="SAM" id="MobiDB-lite"/>
    </source>
</evidence>
<name>A0A383UZZ2_BLUHO</name>
<feature type="region of interest" description="Disordered" evidence="1">
    <location>
        <begin position="1"/>
        <end position="20"/>
    </location>
</feature>
<gene>
    <name evidence="2" type="ORF">BLGHR1_16138</name>
</gene>
<evidence type="ECO:0000313" key="2">
    <source>
        <dbReference type="EMBL" id="SZF05336.1"/>
    </source>
</evidence>
<accession>A0A383UZZ2</accession>
<feature type="region of interest" description="Disordered" evidence="1">
    <location>
        <begin position="84"/>
        <end position="107"/>
    </location>
</feature>
<reference evidence="2 3" key="1">
    <citation type="submission" date="2017-11" db="EMBL/GenBank/DDBJ databases">
        <authorList>
            <person name="Kracher B."/>
        </authorList>
    </citation>
    <scope>NUCLEOTIDE SEQUENCE [LARGE SCALE GENOMIC DNA]</scope>
    <source>
        <strain evidence="2 3">RACE1</strain>
    </source>
</reference>
<protein>
    <submittedName>
        <fullName evidence="2">Uncharacterized protein</fullName>
    </submittedName>
</protein>
<dbReference type="EMBL" id="UNSH01000078">
    <property type="protein sequence ID" value="SZF05336.1"/>
    <property type="molecule type" value="Genomic_DNA"/>
</dbReference>
<dbReference type="VEuPathDB" id="FungiDB:BLGHR1_16138"/>
<sequence length="196" mass="22918">MATSFPKKTRFAPGVKSQQSGIFRCEISPRPSRIGRERNWTRDDESPGALGRECKALESYDRLETRWDELYETLVELKRELHNERQRTTRRRQNANMSSVPRPMGQNVGGFQGLQGNYWNSYRPHQENNVYNLTLYGQAGHNYMDPRAFRPSPPLQPPPQYNFPNQYIPQQLNSRFMGIPYPQQQSGWMGVPQYGY</sequence>
<dbReference type="AlphaFoldDB" id="A0A383UZZ2"/>
<proteinExistence type="predicted"/>
<organism evidence="2 3">
    <name type="scientific">Blumeria hordei</name>
    <name type="common">Barley powdery mildew</name>
    <name type="synonym">Blumeria graminis f. sp. hordei</name>
    <dbReference type="NCBI Taxonomy" id="2867405"/>
    <lineage>
        <taxon>Eukaryota</taxon>
        <taxon>Fungi</taxon>
        <taxon>Dikarya</taxon>
        <taxon>Ascomycota</taxon>
        <taxon>Pezizomycotina</taxon>
        <taxon>Leotiomycetes</taxon>
        <taxon>Erysiphales</taxon>
        <taxon>Erysiphaceae</taxon>
        <taxon>Blumeria</taxon>
    </lineage>
</organism>
<dbReference type="Proteomes" id="UP000275772">
    <property type="component" value="Unassembled WGS sequence"/>
</dbReference>